<evidence type="ECO:0000256" key="2">
    <source>
        <dbReference type="ARBA" id="ARBA00006899"/>
    </source>
</evidence>
<evidence type="ECO:0000313" key="14">
    <source>
        <dbReference type="EMBL" id="KAF2193294.1"/>
    </source>
</evidence>
<dbReference type="GO" id="GO:0008270">
    <property type="term" value="F:zinc ion binding"/>
    <property type="evidence" value="ECO:0007669"/>
    <property type="project" value="UniProtKB-KW"/>
</dbReference>
<comment type="similarity">
    <text evidence="2">Belongs to the RRN7/TAF1B family.</text>
</comment>
<evidence type="ECO:0000256" key="7">
    <source>
        <dbReference type="ARBA" id="ARBA00023125"/>
    </source>
</evidence>
<evidence type="ECO:0000313" key="15">
    <source>
        <dbReference type="Proteomes" id="UP000800200"/>
    </source>
</evidence>
<keyword evidence="3" id="KW-0479">Metal-binding</keyword>
<proteinExistence type="inferred from homology"/>
<evidence type="ECO:0000256" key="5">
    <source>
        <dbReference type="ARBA" id="ARBA00022833"/>
    </source>
</evidence>
<reference evidence="14" key="1">
    <citation type="journal article" date="2020" name="Stud. Mycol.">
        <title>101 Dothideomycetes genomes: a test case for predicting lifestyles and emergence of pathogens.</title>
        <authorList>
            <person name="Haridas S."/>
            <person name="Albert R."/>
            <person name="Binder M."/>
            <person name="Bloem J."/>
            <person name="Labutti K."/>
            <person name="Salamov A."/>
            <person name="Andreopoulos B."/>
            <person name="Baker S."/>
            <person name="Barry K."/>
            <person name="Bills G."/>
            <person name="Bluhm B."/>
            <person name="Cannon C."/>
            <person name="Castanera R."/>
            <person name="Culley D."/>
            <person name="Daum C."/>
            <person name="Ezra D."/>
            <person name="Gonzalez J."/>
            <person name="Henrissat B."/>
            <person name="Kuo A."/>
            <person name="Liang C."/>
            <person name="Lipzen A."/>
            <person name="Lutzoni F."/>
            <person name="Magnuson J."/>
            <person name="Mondo S."/>
            <person name="Nolan M."/>
            <person name="Ohm R."/>
            <person name="Pangilinan J."/>
            <person name="Park H.-J."/>
            <person name="Ramirez L."/>
            <person name="Alfaro M."/>
            <person name="Sun H."/>
            <person name="Tritt A."/>
            <person name="Yoshinaga Y."/>
            <person name="Zwiers L.-H."/>
            <person name="Turgeon B."/>
            <person name="Goodwin S."/>
            <person name="Spatafora J."/>
            <person name="Crous P."/>
            <person name="Grigoriev I."/>
        </authorList>
    </citation>
    <scope>NUCLEOTIDE SEQUENCE</scope>
    <source>
        <strain evidence="14">CBS 207.26</strain>
    </source>
</reference>
<feature type="domain" description="RRN7-type" evidence="11">
    <location>
        <begin position="17"/>
        <end position="47"/>
    </location>
</feature>
<accession>A0A6A6ENZ0</accession>
<dbReference type="InterPro" id="IPR021752">
    <property type="entry name" value="TF_Rrn7_Zf"/>
</dbReference>
<feature type="domain" description="Rrn7/TAF1B C-terminal cyclin" evidence="13">
    <location>
        <begin position="244"/>
        <end position="409"/>
    </location>
</feature>
<dbReference type="Pfam" id="PF20644">
    <property type="entry name" value="Rrn7_cyclin_N"/>
    <property type="match status" value="1"/>
</dbReference>
<dbReference type="GO" id="GO:0001164">
    <property type="term" value="F:RNA polymerase I core promoter sequence-specific DNA binding"/>
    <property type="evidence" value="ECO:0007669"/>
    <property type="project" value="InterPro"/>
</dbReference>
<feature type="domain" description="Rrn7/TAF1B N-terminal cyclin" evidence="12">
    <location>
        <begin position="96"/>
        <end position="221"/>
    </location>
</feature>
<dbReference type="PANTHER" id="PTHR31576:SF2">
    <property type="entry name" value="TATA BOX-BINDING PROTEIN-ASSOCIATED FACTOR RNA POLYMERASE I SUBUNIT B"/>
    <property type="match status" value="1"/>
</dbReference>
<dbReference type="InterPro" id="IPR033599">
    <property type="entry name" value="TAF1B/Rrn7"/>
</dbReference>
<evidence type="ECO:0000259" key="13">
    <source>
        <dbReference type="Pfam" id="PF20645"/>
    </source>
</evidence>
<evidence type="ECO:0000259" key="12">
    <source>
        <dbReference type="Pfam" id="PF20644"/>
    </source>
</evidence>
<keyword evidence="5" id="KW-0862">Zinc</keyword>
<dbReference type="Pfam" id="PF20645">
    <property type="entry name" value="Rrn7_cyclin_C"/>
    <property type="match status" value="1"/>
</dbReference>
<keyword evidence="8" id="KW-0804">Transcription</keyword>
<dbReference type="Proteomes" id="UP000800200">
    <property type="component" value="Unassembled WGS sequence"/>
</dbReference>
<dbReference type="AlphaFoldDB" id="A0A6A6ENZ0"/>
<keyword evidence="4" id="KW-0863">Zinc-finger</keyword>
<evidence type="ECO:0000256" key="9">
    <source>
        <dbReference type="ARBA" id="ARBA00023242"/>
    </source>
</evidence>
<keyword evidence="6" id="KW-0805">Transcription regulation</keyword>
<sequence>MNNLPNTNTNSTMDSGWTRGPVCGIENCRSREYEEAEDGYFYCRNGHRRGDILVTGEDDEDFNPNVKRQRAKKEESEKVYQYFRGQRAFDLFLKCFQLILRRQVWFLVHEKGLPAEFEDVVKDLWALRILQLEDQISDISSHDDAQSQVFSTASESESEPEKETVRSLRRGQRLNTTPRLLDSVALCYLGIVTLRLPITPGDLHSWITDGKMVYVRAIKSLSADMRDRLPANYHAILDPNAVLKLERFYNVTIDLTTSYEKEHGVTWPALNHPLLLYRYLKELALPLEIYDATTRLAIYLKYTFTWPSTRKGRVGIRELPEAQLIACLVVCVKLMYPFDGPRRYPKTAAEPAATAIDWPKWDKHISSAKEGAGDLAKYMPDEFLTLKEKEVFSMSGDQLDQYLNWYRDTFIEDDTLRTEKNSDFQNSIYKMFPIDGEAKSDLGQEDSAEAENMKKLDIIRAVHADMRPVRIIEEGEENADTFRPGSKYKHYRKEKDLPTYARRFYEEAARVAGLSLDMLIMAVFFTEKKMQKWIETQRKQDEI</sequence>
<organism evidence="14 15">
    <name type="scientific">Zopfia rhizophila CBS 207.26</name>
    <dbReference type="NCBI Taxonomy" id="1314779"/>
    <lineage>
        <taxon>Eukaryota</taxon>
        <taxon>Fungi</taxon>
        <taxon>Dikarya</taxon>
        <taxon>Ascomycota</taxon>
        <taxon>Pezizomycotina</taxon>
        <taxon>Dothideomycetes</taxon>
        <taxon>Dothideomycetes incertae sedis</taxon>
        <taxon>Zopfiaceae</taxon>
        <taxon>Zopfia</taxon>
    </lineage>
</organism>
<evidence type="ECO:0000256" key="10">
    <source>
        <dbReference type="SAM" id="MobiDB-lite"/>
    </source>
</evidence>
<dbReference type="InterPro" id="IPR048540">
    <property type="entry name" value="Rrn7_cyclin_N"/>
</dbReference>
<dbReference type="PANTHER" id="PTHR31576">
    <property type="entry name" value="TATA BOX-BINDING PROTEIN-ASSOCIATED FACTOR RNA POLYMERASE I SUBUNIT B"/>
    <property type="match status" value="1"/>
</dbReference>
<name>A0A6A6ENZ0_9PEZI</name>
<evidence type="ECO:0000256" key="1">
    <source>
        <dbReference type="ARBA" id="ARBA00004604"/>
    </source>
</evidence>
<dbReference type="GO" id="GO:0042790">
    <property type="term" value="P:nucleolar large rRNA transcription by RNA polymerase I"/>
    <property type="evidence" value="ECO:0007669"/>
    <property type="project" value="TreeGrafter"/>
</dbReference>
<comment type="subcellular location">
    <subcellularLocation>
        <location evidence="1">Nucleus</location>
        <location evidence="1">Nucleolus</location>
    </subcellularLocation>
</comment>
<dbReference type="GO" id="GO:0070860">
    <property type="term" value="C:RNA polymerase I core factor complex"/>
    <property type="evidence" value="ECO:0007669"/>
    <property type="project" value="InterPro"/>
</dbReference>
<evidence type="ECO:0000256" key="3">
    <source>
        <dbReference type="ARBA" id="ARBA00022723"/>
    </source>
</evidence>
<evidence type="ECO:0000256" key="8">
    <source>
        <dbReference type="ARBA" id="ARBA00023163"/>
    </source>
</evidence>
<evidence type="ECO:0000256" key="4">
    <source>
        <dbReference type="ARBA" id="ARBA00022771"/>
    </source>
</evidence>
<evidence type="ECO:0000259" key="11">
    <source>
        <dbReference type="Pfam" id="PF11781"/>
    </source>
</evidence>
<protein>
    <submittedName>
        <fullName evidence="14">Uncharacterized protein</fullName>
    </submittedName>
</protein>
<keyword evidence="15" id="KW-1185">Reference proteome</keyword>
<dbReference type="EMBL" id="ML994614">
    <property type="protein sequence ID" value="KAF2193294.1"/>
    <property type="molecule type" value="Genomic_DNA"/>
</dbReference>
<dbReference type="InterPro" id="IPR048538">
    <property type="entry name" value="Rrn7_cyclin_C"/>
</dbReference>
<gene>
    <name evidence="14" type="ORF">K469DRAFT_715369</name>
</gene>
<keyword evidence="9" id="KW-0539">Nucleus</keyword>
<keyword evidence="7" id="KW-0238">DNA-binding</keyword>
<dbReference type="Pfam" id="PF11781">
    <property type="entry name" value="Zn_ribbon_RRN7"/>
    <property type="match status" value="1"/>
</dbReference>
<evidence type="ECO:0000256" key="6">
    <source>
        <dbReference type="ARBA" id="ARBA00023015"/>
    </source>
</evidence>
<dbReference type="OrthoDB" id="428577at2759"/>
<feature type="region of interest" description="Disordered" evidence="10">
    <location>
        <begin position="147"/>
        <end position="169"/>
    </location>
</feature>